<dbReference type="AlphaFoldDB" id="A0AAE3AVB9"/>
<evidence type="ECO:0000259" key="1">
    <source>
        <dbReference type="PROSITE" id="PS50987"/>
    </source>
</evidence>
<dbReference type="SMART" id="SM00418">
    <property type="entry name" value="HTH_ARSR"/>
    <property type="match status" value="1"/>
</dbReference>
<evidence type="ECO:0000313" key="3">
    <source>
        <dbReference type="Proteomes" id="UP001199355"/>
    </source>
</evidence>
<proteinExistence type="predicted"/>
<organism evidence="2 3">
    <name type="scientific">Gallintestinimicrobium propionicum</name>
    <dbReference type="NCBI Taxonomy" id="2981770"/>
    <lineage>
        <taxon>Bacteria</taxon>
        <taxon>Bacillati</taxon>
        <taxon>Bacillota</taxon>
        <taxon>Clostridia</taxon>
        <taxon>Lachnospirales</taxon>
        <taxon>Lachnospiraceae</taxon>
        <taxon>Gallintestinimicrobium</taxon>
    </lineage>
</organism>
<dbReference type="PROSITE" id="PS50987">
    <property type="entry name" value="HTH_ARSR_2"/>
    <property type="match status" value="1"/>
</dbReference>
<dbReference type="Gene3D" id="1.10.10.10">
    <property type="entry name" value="Winged helix-like DNA-binding domain superfamily/Winged helix DNA-binding domain"/>
    <property type="match status" value="1"/>
</dbReference>
<evidence type="ECO:0000313" key="2">
    <source>
        <dbReference type="EMBL" id="MCC2166190.1"/>
    </source>
</evidence>
<dbReference type="InterPro" id="IPR036390">
    <property type="entry name" value="WH_DNA-bd_sf"/>
</dbReference>
<feature type="domain" description="HTH arsR-type" evidence="1">
    <location>
        <begin position="2"/>
        <end position="97"/>
    </location>
</feature>
<comment type="caution">
    <text evidence="2">The sequence shown here is derived from an EMBL/GenBank/DDBJ whole genome shotgun (WGS) entry which is preliminary data.</text>
</comment>
<protein>
    <submittedName>
        <fullName evidence="2">Helix-turn-helix domain-containing protein</fullName>
    </submittedName>
</protein>
<name>A0AAE3AVB9_9FIRM</name>
<accession>A0AAE3AVB9</accession>
<dbReference type="EMBL" id="JAJEQF010000001">
    <property type="protein sequence ID" value="MCC2166190.1"/>
    <property type="molecule type" value="Genomic_DNA"/>
</dbReference>
<dbReference type="RefSeq" id="WP_308727428.1">
    <property type="nucleotide sequence ID" value="NZ_JAJEQF010000001.1"/>
</dbReference>
<dbReference type="GO" id="GO:0003700">
    <property type="term" value="F:DNA-binding transcription factor activity"/>
    <property type="evidence" value="ECO:0007669"/>
    <property type="project" value="InterPro"/>
</dbReference>
<dbReference type="InterPro" id="IPR001845">
    <property type="entry name" value="HTH_ArsR_DNA-bd_dom"/>
</dbReference>
<dbReference type="InterPro" id="IPR036388">
    <property type="entry name" value="WH-like_DNA-bd_sf"/>
</dbReference>
<dbReference type="Pfam" id="PF13412">
    <property type="entry name" value="HTH_24"/>
    <property type="match status" value="1"/>
</dbReference>
<dbReference type="CDD" id="cd00090">
    <property type="entry name" value="HTH_ARSR"/>
    <property type="match status" value="1"/>
</dbReference>
<sequence>MLHIRNLEEGVELFKVLGSDIRVNIILLLLKEKEMNMNEIAARLQITNGALTSHIRKLEETGLIRVTQDSVGHGNQKVCSVLETRILVEIGTQEETGEGSIFRAEIPVGQYSDYQVFPTCGISTTKKMIGEVDDPRYFAHPDRAEAGILWLSKGYVEYLVPNILPAGQKIDELTFTMEISSEAPGFNNDWPSDITFLLNDTPVGVWTSPGDFGDRHGLFTPNWWFSGWNQYGLLKMLVIDQNGTYIDGMKISDVSTTQLQLDYKSQIRLKFAVQEDAAHVGGMTLFGSGFGNYSQGIRVRMRYSPMEKGNE</sequence>
<gene>
    <name evidence="2" type="ORF">LKD45_00495</name>
</gene>
<dbReference type="Proteomes" id="UP001199355">
    <property type="component" value="Unassembled WGS sequence"/>
</dbReference>
<dbReference type="InterPro" id="IPR011991">
    <property type="entry name" value="ArsR-like_HTH"/>
</dbReference>
<reference evidence="2 3" key="1">
    <citation type="submission" date="2021-10" db="EMBL/GenBank/DDBJ databases">
        <title>Anaerobic single-cell dispensing facilitates the cultivation of human gut bacteria.</title>
        <authorList>
            <person name="Afrizal A."/>
        </authorList>
    </citation>
    <scope>NUCLEOTIDE SEQUENCE [LARGE SCALE GENOMIC DNA]</scope>
    <source>
        <strain evidence="2 3">CLA-AA-H244</strain>
    </source>
</reference>
<keyword evidence="3" id="KW-1185">Reference proteome</keyword>
<dbReference type="SUPFAM" id="SSF46785">
    <property type="entry name" value="Winged helix' DNA-binding domain"/>
    <property type="match status" value="1"/>
</dbReference>